<feature type="compositionally biased region" description="Low complexity" evidence="15">
    <location>
        <begin position="202"/>
        <end position="226"/>
    </location>
</feature>
<dbReference type="InterPro" id="IPR039426">
    <property type="entry name" value="TonB-dep_rcpt-like"/>
</dbReference>
<keyword evidence="19" id="KW-0675">Receptor</keyword>
<dbReference type="InterPro" id="IPR000531">
    <property type="entry name" value="Beta-barrel_TonB"/>
</dbReference>
<evidence type="ECO:0000256" key="2">
    <source>
        <dbReference type="ARBA" id="ARBA00009810"/>
    </source>
</evidence>
<keyword evidence="11 13" id="KW-0472">Membrane</keyword>
<dbReference type="PROSITE" id="PS52016">
    <property type="entry name" value="TONB_DEPENDENT_REC_3"/>
    <property type="match status" value="1"/>
</dbReference>
<dbReference type="InterPro" id="IPR021731">
    <property type="entry name" value="AMIN_dom"/>
</dbReference>
<dbReference type="Gene3D" id="2.170.130.10">
    <property type="entry name" value="TonB-dependent receptor, plug domain"/>
    <property type="match status" value="1"/>
</dbReference>
<keyword evidence="4 13" id="KW-1134">Transmembrane beta strand</keyword>
<keyword evidence="7" id="KW-0732">Signal</keyword>
<gene>
    <name evidence="19" type="ORF">NIES37_35770</name>
</gene>
<feature type="domain" description="TonB-dependent receptor-like beta-barrel" evidence="16">
    <location>
        <begin position="430"/>
        <end position="870"/>
    </location>
</feature>
<evidence type="ECO:0000256" key="15">
    <source>
        <dbReference type="SAM" id="MobiDB-lite"/>
    </source>
</evidence>
<dbReference type="FunFam" id="2.170.130.10:FF:000001">
    <property type="entry name" value="Catecholate siderophore TonB-dependent receptor"/>
    <property type="match status" value="1"/>
</dbReference>
<evidence type="ECO:0000313" key="20">
    <source>
        <dbReference type="Proteomes" id="UP000218785"/>
    </source>
</evidence>
<proteinExistence type="inferred from homology"/>
<dbReference type="PANTHER" id="PTHR32552">
    <property type="entry name" value="FERRICHROME IRON RECEPTOR-RELATED"/>
    <property type="match status" value="1"/>
</dbReference>
<dbReference type="InterPro" id="IPR036942">
    <property type="entry name" value="Beta-barrel_TonB_sf"/>
</dbReference>
<dbReference type="KEGG" id="ttq:NIES37_35770"/>
<dbReference type="Pfam" id="PF00593">
    <property type="entry name" value="TonB_dep_Rec_b-barrel"/>
    <property type="match status" value="1"/>
</dbReference>
<keyword evidence="8" id="KW-0408">Iron</keyword>
<feature type="domain" description="AMIN" evidence="18">
    <location>
        <begin position="98"/>
        <end position="193"/>
    </location>
</feature>
<evidence type="ECO:0000256" key="11">
    <source>
        <dbReference type="ARBA" id="ARBA00023136"/>
    </source>
</evidence>
<reference evidence="19 20" key="1">
    <citation type="submission" date="2017-06" db="EMBL/GenBank/DDBJ databases">
        <title>Genome sequencing of cyanobaciteial culture collection at National Institute for Environmental Studies (NIES).</title>
        <authorList>
            <person name="Hirose Y."/>
            <person name="Shimura Y."/>
            <person name="Fujisawa T."/>
            <person name="Nakamura Y."/>
            <person name="Kawachi M."/>
        </authorList>
    </citation>
    <scope>NUCLEOTIDE SEQUENCE [LARGE SCALE GENOMIC DNA]</scope>
    <source>
        <strain evidence="19 20">NIES-37</strain>
    </source>
</reference>
<accession>A0A1Z4N1K9</accession>
<dbReference type="GO" id="GO:0009279">
    <property type="term" value="C:cell outer membrane"/>
    <property type="evidence" value="ECO:0007669"/>
    <property type="project" value="UniProtKB-SubCell"/>
</dbReference>
<evidence type="ECO:0000256" key="13">
    <source>
        <dbReference type="PROSITE-ProRule" id="PRU01360"/>
    </source>
</evidence>
<sequence>MTTCELRLGVKTRMKLELILSSLLLISSVVVGDTTAALSEEVLEKDAQLLNQSIETSAKIKSNKKIPRFSEIKGSFRLAQSATPSSQPGNQVIEITGVKINSTATGIDLILETTLGEKLEVKPEIDGKTYIANISNAQLRLSSGQTFRQEKPATGIAEVIVSNQDANSIRVTLIGEESAPKIELFDSDEGLIFGVASEATAAQLQPPQTPTQPSAEQPPETPSAPTDEPIELLVTGEEDRYRVTESSTATRTDTPIRDIPQSIQVVPKQAIEDQKAVRLIDALRNVSGVFSSNSFGGTIDSFNIRGFDDATILQDGFRQSNSDGNFSLRDPASIEQIEVLKGPASVLYGNVEPGGVVNVVTKRPLADPFYSAELSVGSYSFYRGSFDFSGPLTLDKTALYRLNLAYQNAGSFRDFVNSERVFAAPVFDFKLGDRTSLSINTTYLYDERTLDRGIVAIGTGIADLPRSRFLGEPGDFRRSEQFGIGYRLEHEFNDNLKLRNAFQFLQNNEKVLNTNATQLDEETGTLFRDYFDSANEYKIYAMQTDLTSKFKTGSVNHQLLFGFDLQRNTSEGFFRTPSDAFDTSIVERQTPSINIFNPIYNVLPPDISSFILLRDDITTTDNLGIFLQDQIALTDNLKLLIGGRFDTVTQSRNDKLENTETSQSSEAFSPRVGIVYQPIQPISLYASYSRSFSPNSGIRADGSLLEATRGNQYEVGIRAELTPKLAANLAFYNITKTNIATTDPINPAFSIAVGEQSSQGLEFDISGEISPGWNIIASYSYTNAEISQSNDLPVGNKVPNVPHNKASLWTTYEFQNGGFKGFGLGMGLFYVDARKGDLENSFELPSYIRTDAAIYYRQNNWRAAINFQNLFDTRYFETSELGRTTVIPGAPLTVIGSFAIEF</sequence>
<dbReference type="GO" id="GO:0038023">
    <property type="term" value="F:signaling receptor activity"/>
    <property type="evidence" value="ECO:0007669"/>
    <property type="project" value="InterPro"/>
</dbReference>
<dbReference type="NCBIfam" id="TIGR01783">
    <property type="entry name" value="TonB-siderophor"/>
    <property type="match status" value="1"/>
</dbReference>
<dbReference type="InterPro" id="IPR010105">
    <property type="entry name" value="TonB_sidphr_rcpt"/>
</dbReference>
<evidence type="ECO:0000259" key="16">
    <source>
        <dbReference type="Pfam" id="PF00593"/>
    </source>
</evidence>
<evidence type="ECO:0000256" key="7">
    <source>
        <dbReference type="ARBA" id="ARBA00022729"/>
    </source>
</evidence>
<evidence type="ECO:0000256" key="1">
    <source>
        <dbReference type="ARBA" id="ARBA00004571"/>
    </source>
</evidence>
<evidence type="ECO:0000256" key="3">
    <source>
        <dbReference type="ARBA" id="ARBA00022448"/>
    </source>
</evidence>
<dbReference type="CDD" id="cd01347">
    <property type="entry name" value="ligand_gated_channel"/>
    <property type="match status" value="1"/>
</dbReference>
<keyword evidence="10 14" id="KW-0798">TonB box</keyword>
<evidence type="ECO:0000256" key="6">
    <source>
        <dbReference type="ARBA" id="ARBA00022692"/>
    </source>
</evidence>
<dbReference type="FunFam" id="2.40.170.20:FF:000005">
    <property type="entry name" value="TonB-dependent siderophore receptor"/>
    <property type="match status" value="1"/>
</dbReference>
<dbReference type="AlphaFoldDB" id="A0A1Z4N1K9"/>
<dbReference type="Proteomes" id="UP000218785">
    <property type="component" value="Chromosome"/>
</dbReference>
<evidence type="ECO:0000259" key="18">
    <source>
        <dbReference type="Pfam" id="PF11741"/>
    </source>
</evidence>
<keyword evidence="3 13" id="KW-0813">Transport</keyword>
<dbReference type="InterPro" id="IPR037066">
    <property type="entry name" value="Plug_dom_sf"/>
</dbReference>
<dbReference type="GO" id="GO:0015891">
    <property type="term" value="P:siderophore transport"/>
    <property type="evidence" value="ECO:0007669"/>
    <property type="project" value="InterPro"/>
</dbReference>
<name>A0A1Z4N1K9_9CYAN</name>
<dbReference type="EMBL" id="AP018248">
    <property type="protein sequence ID" value="BAY99594.1"/>
    <property type="molecule type" value="Genomic_DNA"/>
</dbReference>
<feature type="region of interest" description="Disordered" evidence="15">
    <location>
        <begin position="202"/>
        <end position="228"/>
    </location>
</feature>
<dbReference type="InterPro" id="IPR012910">
    <property type="entry name" value="Plug_dom"/>
</dbReference>
<evidence type="ECO:0000256" key="14">
    <source>
        <dbReference type="RuleBase" id="RU003357"/>
    </source>
</evidence>
<evidence type="ECO:0000256" key="9">
    <source>
        <dbReference type="ARBA" id="ARBA00023065"/>
    </source>
</evidence>
<evidence type="ECO:0000256" key="10">
    <source>
        <dbReference type="ARBA" id="ARBA00023077"/>
    </source>
</evidence>
<evidence type="ECO:0000256" key="8">
    <source>
        <dbReference type="ARBA" id="ARBA00023004"/>
    </source>
</evidence>
<evidence type="ECO:0000256" key="5">
    <source>
        <dbReference type="ARBA" id="ARBA00022496"/>
    </source>
</evidence>
<dbReference type="Pfam" id="PF07715">
    <property type="entry name" value="Plug"/>
    <property type="match status" value="1"/>
</dbReference>
<protein>
    <submittedName>
        <fullName evidence="19">Ferrichrome-iron receptor</fullName>
    </submittedName>
</protein>
<evidence type="ECO:0000313" key="19">
    <source>
        <dbReference type="EMBL" id="BAY99594.1"/>
    </source>
</evidence>
<keyword evidence="12 13" id="KW-0998">Cell outer membrane</keyword>
<dbReference type="Gene3D" id="2.40.170.20">
    <property type="entry name" value="TonB-dependent receptor, beta-barrel domain"/>
    <property type="match status" value="1"/>
</dbReference>
<keyword evidence="5" id="KW-0410">Iron transport</keyword>
<dbReference type="SUPFAM" id="SSF56935">
    <property type="entry name" value="Porins"/>
    <property type="match status" value="1"/>
</dbReference>
<dbReference type="GO" id="GO:0015344">
    <property type="term" value="F:siderophore uptake transmembrane transporter activity"/>
    <property type="evidence" value="ECO:0007669"/>
    <property type="project" value="TreeGrafter"/>
</dbReference>
<keyword evidence="20" id="KW-1185">Reference proteome</keyword>
<dbReference type="PANTHER" id="PTHR32552:SF68">
    <property type="entry name" value="FERRICHROME OUTER MEMBRANE TRANSPORTER_PHAGE RECEPTOR"/>
    <property type="match status" value="1"/>
</dbReference>
<comment type="subcellular location">
    <subcellularLocation>
        <location evidence="1 13">Cell outer membrane</location>
        <topology evidence="1 13">Multi-pass membrane protein</topology>
    </subcellularLocation>
</comment>
<evidence type="ECO:0000256" key="4">
    <source>
        <dbReference type="ARBA" id="ARBA00022452"/>
    </source>
</evidence>
<keyword evidence="9" id="KW-0406">Ion transport</keyword>
<keyword evidence="6 13" id="KW-0812">Transmembrane</keyword>
<comment type="similarity">
    <text evidence="2 13 14">Belongs to the TonB-dependent receptor family.</text>
</comment>
<feature type="domain" description="TonB-dependent receptor plug" evidence="17">
    <location>
        <begin position="256"/>
        <end position="356"/>
    </location>
</feature>
<organism evidence="19 20">
    <name type="scientific">Tolypothrix tenuis PCC 7101</name>
    <dbReference type="NCBI Taxonomy" id="231146"/>
    <lineage>
        <taxon>Bacteria</taxon>
        <taxon>Bacillati</taxon>
        <taxon>Cyanobacteriota</taxon>
        <taxon>Cyanophyceae</taxon>
        <taxon>Nostocales</taxon>
        <taxon>Tolypothrichaceae</taxon>
        <taxon>Tolypothrix</taxon>
    </lineage>
</organism>
<evidence type="ECO:0000259" key="17">
    <source>
        <dbReference type="Pfam" id="PF07715"/>
    </source>
</evidence>
<dbReference type="Pfam" id="PF11741">
    <property type="entry name" value="AMIN"/>
    <property type="match status" value="1"/>
</dbReference>
<evidence type="ECO:0000256" key="12">
    <source>
        <dbReference type="ARBA" id="ARBA00023237"/>
    </source>
</evidence>